<dbReference type="InParanoid" id="A0A263D7V2"/>
<gene>
    <name evidence="1" type="ORF">CFN78_03750</name>
</gene>
<dbReference type="Proteomes" id="UP000242444">
    <property type="component" value="Unassembled WGS sequence"/>
</dbReference>
<dbReference type="OrthoDB" id="3637459at2"/>
<keyword evidence="2" id="KW-1185">Reference proteome</keyword>
<dbReference type="AlphaFoldDB" id="A0A263D7V2"/>
<dbReference type="EMBL" id="NKYE01000002">
    <property type="protein sequence ID" value="OZM74269.1"/>
    <property type="molecule type" value="Genomic_DNA"/>
</dbReference>
<dbReference type="RefSeq" id="WP_094861165.1">
    <property type="nucleotide sequence ID" value="NZ_NKYE01000002.1"/>
</dbReference>
<name>A0A263D7V2_9PSEU</name>
<organism evidence="1 2">
    <name type="scientific">Amycolatopsis antarctica</name>
    <dbReference type="NCBI Taxonomy" id="1854586"/>
    <lineage>
        <taxon>Bacteria</taxon>
        <taxon>Bacillati</taxon>
        <taxon>Actinomycetota</taxon>
        <taxon>Actinomycetes</taxon>
        <taxon>Pseudonocardiales</taxon>
        <taxon>Pseudonocardiaceae</taxon>
        <taxon>Amycolatopsis</taxon>
    </lineage>
</organism>
<protein>
    <submittedName>
        <fullName evidence="1">Uncharacterized protein</fullName>
    </submittedName>
</protein>
<reference evidence="1 2" key="1">
    <citation type="submission" date="2017-07" db="EMBL/GenBank/DDBJ databases">
        <title>Amycolatopsis antarcticus sp. nov., isolated from the surface of an Antarcticus brown macroalga.</title>
        <authorList>
            <person name="Wang J."/>
            <person name="Leiva S."/>
            <person name="Huang J."/>
            <person name="Huang Y."/>
        </authorList>
    </citation>
    <scope>NUCLEOTIDE SEQUENCE [LARGE SCALE GENOMIC DNA]</scope>
    <source>
        <strain evidence="1 2">AU-G6</strain>
    </source>
</reference>
<comment type="caution">
    <text evidence="1">The sequence shown here is derived from an EMBL/GenBank/DDBJ whole genome shotgun (WGS) entry which is preliminary data.</text>
</comment>
<accession>A0A263D7V2</accession>
<proteinExistence type="predicted"/>
<sequence>MSEARSNSQIGTGRARRWTMRGAAVTAVAVPLALMMSGSASAAEITPIAEYLDETIASTSASVVEALSALLGV</sequence>
<dbReference type="PROSITE" id="PS51318">
    <property type="entry name" value="TAT"/>
    <property type="match status" value="1"/>
</dbReference>
<evidence type="ECO:0000313" key="1">
    <source>
        <dbReference type="EMBL" id="OZM74269.1"/>
    </source>
</evidence>
<dbReference type="InterPro" id="IPR006311">
    <property type="entry name" value="TAT_signal"/>
</dbReference>
<evidence type="ECO:0000313" key="2">
    <source>
        <dbReference type="Proteomes" id="UP000242444"/>
    </source>
</evidence>